<dbReference type="STRING" id="1798474.A2118_01575"/>
<dbReference type="GO" id="GO:0006271">
    <property type="term" value="P:DNA strand elongation involved in DNA replication"/>
    <property type="evidence" value="ECO:0007669"/>
    <property type="project" value="TreeGrafter"/>
</dbReference>
<keyword evidence="6 9" id="KW-0235">DNA replication</keyword>
<organism evidence="13 14">
    <name type="scientific">Candidatus Kaiserbacteria bacterium GWA2_50_9</name>
    <dbReference type="NCBI Taxonomy" id="1798474"/>
    <lineage>
        <taxon>Bacteria</taxon>
        <taxon>Candidatus Kaiseribacteriota</taxon>
    </lineage>
</organism>
<dbReference type="PIRSF" id="PIRSF000804">
    <property type="entry name" value="DNA_pol_III_b"/>
    <property type="match status" value="1"/>
</dbReference>
<dbReference type="PANTHER" id="PTHR30478:SF0">
    <property type="entry name" value="BETA SLIDING CLAMP"/>
    <property type="match status" value="1"/>
</dbReference>
<comment type="subcellular location">
    <subcellularLocation>
        <location evidence="1 9">Cytoplasm</location>
    </subcellularLocation>
</comment>
<dbReference type="GO" id="GO:0003887">
    <property type="term" value="F:DNA-directed DNA polymerase activity"/>
    <property type="evidence" value="ECO:0007669"/>
    <property type="project" value="UniProtKB-UniRule"/>
</dbReference>
<evidence type="ECO:0000256" key="2">
    <source>
        <dbReference type="ARBA" id="ARBA00010752"/>
    </source>
</evidence>
<dbReference type="EMBL" id="MFKN01000025">
    <property type="protein sequence ID" value="OGG40840.1"/>
    <property type="molecule type" value="Genomic_DNA"/>
</dbReference>
<evidence type="ECO:0000256" key="7">
    <source>
        <dbReference type="ARBA" id="ARBA00022932"/>
    </source>
</evidence>
<evidence type="ECO:0000256" key="8">
    <source>
        <dbReference type="ARBA" id="ARBA00023125"/>
    </source>
</evidence>
<keyword evidence="5 9" id="KW-0548">Nucleotidyltransferase</keyword>
<dbReference type="Gene3D" id="3.70.10.10">
    <property type="match status" value="1"/>
</dbReference>
<feature type="domain" description="DNA polymerase III beta sliding clamp N-terminal" evidence="10">
    <location>
        <begin position="1"/>
        <end position="120"/>
    </location>
</feature>
<dbReference type="GO" id="GO:0008408">
    <property type="term" value="F:3'-5' exonuclease activity"/>
    <property type="evidence" value="ECO:0007669"/>
    <property type="project" value="InterPro"/>
</dbReference>
<evidence type="ECO:0000256" key="9">
    <source>
        <dbReference type="PIRNR" id="PIRNR000804"/>
    </source>
</evidence>
<comment type="function">
    <text evidence="9">Confers DNA tethering and processivity to DNA polymerases and other proteins. Acts as a clamp, forming a ring around DNA (a reaction catalyzed by the clamp-loading complex) which diffuses in an ATP-independent manner freely and bidirectionally along dsDNA. Initially characterized for its ability to contact the catalytic subunit of DNA polymerase III (Pol III), a complex, multichain enzyme responsible for most of the replicative synthesis in bacteria; Pol III exhibits 3'-5' exonuclease proofreading activity. The beta chain is required for initiation of replication as well as for processivity of DNA replication.</text>
</comment>
<gene>
    <name evidence="13" type="ORF">A2118_01575</name>
</gene>
<dbReference type="InterPro" id="IPR022635">
    <property type="entry name" value="DNA_polIII_beta_C"/>
</dbReference>
<keyword evidence="3 9" id="KW-0963">Cytoplasm</keyword>
<dbReference type="NCBIfam" id="TIGR00663">
    <property type="entry name" value="dnan"/>
    <property type="match status" value="1"/>
</dbReference>
<dbReference type="CDD" id="cd00140">
    <property type="entry name" value="beta_clamp"/>
    <property type="match status" value="1"/>
</dbReference>
<evidence type="ECO:0000313" key="13">
    <source>
        <dbReference type="EMBL" id="OGG40840.1"/>
    </source>
</evidence>
<evidence type="ECO:0000256" key="4">
    <source>
        <dbReference type="ARBA" id="ARBA00022679"/>
    </source>
</evidence>
<feature type="domain" description="DNA polymerase III beta sliding clamp central" evidence="11">
    <location>
        <begin position="135"/>
        <end position="242"/>
    </location>
</feature>
<dbReference type="InterPro" id="IPR022634">
    <property type="entry name" value="DNA_polIII_beta_N"/>
</dbReference>
<evidence type="ECO:0000259" key="11">
    <source>
        <dbReference type="Pfam" id="PF02767"/>
    </source>
</evidence>
<keyword evidence="7 9" id="KW-0239">DNA-directed DNA polymerase</keyword>
<comment type="similarity">
    <text evidence="2 9">Belongs to the beta sliding clamp family.</text>
</comment>
<evidence type="ECO:0000256" key="6">
    <source>
        <dbReference type="ARBA" id="ARBA00022705"/>
    </source>
</evidence>
<keyword evidence="8" id="KW-0238">DNA-binding</keyword>
<dbReference type="Proteomes" id="UP000179014">
    <property type="component" value="Unassembled WGS sequence"/>
</dbReference>
<dbReference type="GO" id="GO:0005737">
    <property type="term" value="C:cytoplasm"/>
    <property type="evidence" value="ECO:0007669"/>
    <property type="project" value="UniProtKB-SubCell"/>
</dbReference>
<dbReference type="InterPro" id="IPR046938">
    <property type="entry name" value="DNA_clamp_sf"/>
</dbReference>
<reference evidence="13 14" key="1">
    <citation type="journal article" date="2016" name="Nat. Commun.">
        <title>Thousands of microbial genomes shed light on interconnected biogeochemical processes in an aquifer system.</title>
        <authorList>
            <person name="Anantharaman K."/>
            <person name="Brown C.T."/>
            <person name="Hug L.A."/>
            <person name="Sharon I."/>
            <person name="Castelle C.J."/>
            <person name="Probst A.J."/>
            <person name="Thomas B.C."/>
            <person name="Singh A."/>
            <person name="Wilkins M.J."/>
            <person name="Karaoz U."/>
            <person name="Brodie E.L."/>
            <person name="Williams K.H."/>
            <person name="Hubbard S.S."/>
            <person name="Banfield J.F."/>
        </authorList>
    </citation>
    <scope>NUCLEOTIDE SEQUENCE [LARGE SCALE GENOMIC DNA]</scope>
</reference>
<dbReference type="GO" id="GO:0003677">
    <property type="term" value="F:DNA binding"/>
    <property type="evidence" value="ECO:0007669"/>
    <property type="project" value="UniProtKB-UniRule"/>
</dbReference>
<dbReference type="Pfam" id="PF02768">
    <property type="entry name" value="DNA_pol3_beta_3"/>
    <property type="match status" value="1"/>
</dbReference>
<dbReference type="InterPro" id="IPR022637">
    <property type="entry name" value="DNA_polIII_beta_cen"/>
</dbReference>
<evidence type="ECO:0000256" key="5">
    <source>
        <dbReference type="ARBA" id="ARBA00022695"/>
    </source>
</evidence>
<comment type="caution">
    <text evidence="13">The sequence shown here is derived from an EMBL/GenBank/DDBJ whole genome shotgun (WGS) entry which is preliminary data.</text>
</comment>
<dbReference type="GO" id="GO:0009360">
    <property type="term" value="C:DNA polymerase III complex"/>
    <property type="evidence" value="ECO:0007669"/>
    <property type="project" value="InterPro"/>
</dbReference>
<evidence type="ECO:0000313" key="14">
    <source>
        <dbReference type="Proteomes" id="UP000179014"/>
    </source>
</evidence>
<dbReference type="SMART" id="SM00480">
    <property type="entry name" value="POL3Bc"/>
    <property type="match status" value="1"/>
</dbReference>
<dbReference type="Pfam" id="PF00712">
    <property type="entry name" value="DNA_pol3_beta"/>
    <property type="match status" value="1"/>
</dbReference>
<protein>
    <recommendedName>
        <fullName evidence="9">Beta sliding clamp</fullName>
    </recommendedName>
</protein>
<dbReference type="Gene3D" id="3.10.150.10">
    <property type="entry name" value="DNA Polymerase III, subunit A, domain 2"/>
    <property type="match status" value="1"/>
</dbReference>
<evidence type="ECO:0000259" key="10">
    <source>
        <dbReference type="Pfam" id="PF00712"/>
    </source>
</evidence>
<dbReference type="PANTHER" id="PTHR30478">
    <property type="entry name" value="DNA POLYMERASE III SUBUNIT BETA"/>
    <property type="match status" value="1"/>
</dbReference>
<accession>A0A1F6BV99</accession>
<evidence type="ECO:0000256" key="1">
    <source>
        <dbReference type="ARBA" id="ARBA00004496"/>
    </source>
</evidence>
<evidence type="ECO:0000259" key="12">
    <source>
        <dbReference type="Pfam" id="PF02768"/>
    </source>
</evidence>
<evidence type="ECO:0000256" key="3">
    <source>
        <dbReference type="ARBA" id="ARBA00022490"/>
    </source>
</evidence>
<dbReference type="InterPro" id="IPR001001">
    <property type="entry name" value="DNA_polIII_beta"/>
</dbReference>
<sequence length="366" mass="39450">MNISIEKKKFSEAVHTTSRFAERKSGTLPALSSILIIAGDEGIKMRATNLETGIDIKIEGKVVSDGAVAIPAVILQQIASSLTNEGNIRLEHTGDIVTLTSGTGKSSIKTVSYDDFPSIPFPENPKNRIVVPGVLLRSLFTTVASCASASTVRPELASLYLVIEGGVLTAVATDSFRLTEKKVPLTNKGNQGKFLIPAKNALEIAQALPDDDIIVSFDDHQCAFVSNVGMLVSRLTNATYPDYRQIIPKESVVEAVMLRKDFETALKRTVIFSDSFQKIRISFDPKKNTFSFFARNTDIGESSETLPAQVLGSALDLSFNHRYLAAALSLTNAESISLLAAGVGRPLIIKGVGDTSLLYLVSPMNQ</sequence>
<feature type="domain" description="DNA polymerase III beta sliding clamp C-terminal" evidence="12">
    <location>
        <begin position="244"/>
        <end position="364"/>
    </location>
</feature>
<keyword evidence="4 9" id="KW-0808">Transferase</keyword>
<proteinExistence type="inferred from homology"/>
<name>A0A1F6BV99_9BACT</name>
<comment type="subunit">
    <text evidence="9">Forms a ring-shaped head-to-tail homodimer around DNA.</text>
</comment>
<dbReference type="Pfam" id="PF02767">
    <property type="entry name" value="DNA_pol3_beta_2"/>
    <property type="match status" value="1"/>
</dbReference>
<dbReference type="AlphaFoldDB" id="A0A1F6BV99"/>
<dbReference type="SUPFAM" id="SSF55979">
    <property type="entry name" value="DNA clamp"/>
    <property type="match status" value="3"/>
</dbReference>